<proteinExistence type="inferred from homology"/>
<dbReference type="PANTHER" id="PTHR10759">
    <property type="entry name" value="60S RIBOSOMAL PROTEIN L34"/>
    <property type="match status" value="1"/>
</dbReference>
<name>A0A1Y1S905_9MICR</name>
<protein>
    <submittedName>
        <fullName evidence="5">Ribosomal prt L34</fullName>
    </submittedName>
</protein>
<feature type="compositionally biased region" description="Basic residues" evidence="4">
    <location>
        <begin position="15"/>
        <end position="24"/>
    </location>
</feature>
<organism evidence="5 6">
    <name type="scientific">Enterospora canceri</name>
    <dbReference type="NCBI Taxonomy" id="1081671"/>
    <lineage>
        <taxon>Eukaryota</taxon>
        <taxon>Fungi</taxon>
        <taxon>Fungi incertae sedis</taxon>
        <taxon>Microsporidia</taxon>
        <taxon>Enterocytozoonidae</taxon>
        <taxon>Enterospora</taxon>
    </lineage>
</organism>
<dbReference type="InterPro" id="IPR038562">
    <property type="entry name" value="Ribosomal_eL34_C_sf"/>
</dbReference>
<dbReference type="EMBL" id="LWDP01000006">
    <property type="protein sequence ID" value="ORD94953.1"/>
    <property type="molecule type" value="Genomic_DNA"/>
</dbReference>
<dbReference type="AlphaFoldDB" id="A0A1Y1S905"/>
<dbReference type="GO" id="GO:0005840">
    <property type="term" value="C:ribosome"/>
    <property type="evidence" value="ECO:0007669"/>
    <property type="project" value="UniProtKB-KW"/>
</dbReference>
<evidence type="ECO:0000256" key="2">
    <source>
        <dbReference type="ARBA" id="ARBA00022980"/>
    </source>
</evidence>
<dbReference type="GO" id="GO:0003735">
    <property type="term" value="F:structural constituent of ribosome"/>
    <property type="evidence" value="ECO:0007669"/>
    <property type="project" value="InterPro"/>
</dbReference>
<keyword evidence="6" id="KW-1185">Reference proteome</keyword>
<evidence type="ECO:0000313" key="6">
    <source>
        <dbReference type="Proteomes" id="UP000192639"/>
    </source>
</evidence>
<evidence type="ECO:0000256" key="3">
    <source>
        <dbReference type="ARBA" id="ARBA00023274"/>
    </source>
</evidence>
<feature type="region of interest" description="Disordered" evidence="4">
    <location>
        <begin position="1"/>
        <end position="24"/>
    </location>
</feature>
<keyword evidence="2" id="KW-0689">Ribosomal protein</keyword>
<comment type="caution">
    <text evidence="5">The sequence shown here is derived from an EMBL/GenBank/DDBJ whole genome shotgun (WGS) entry which is preliminary data.</text>
</comment>
<dbReference type="GO" id="GO:1990904">
    <property type="term" value="C:ribonucleoprotein complex"/>
    <property type="evidence" value="ECO:0007669"/>
    <property type="project" value="UniProtKB-KW"/>
</dbReference>
<dbReference type="Proteomes" id="UP000192639">
    <property type="component" value="Unassembled WGS sequence"/>
</dbReference>
<gene>
    <name evidence="5" type="ORF">ECANGB1_2547</name>
</gene>
<dbReference type="Pfam" id="PF01199">
    <property type="entry name" value="Ribosomal_L34e"/>
    <property type="match status" value="1"/>
</dbReference>
<dbReference type="VEuPathDB" id="MicrosporidiaDB:ECANGB1_2547"/>
<comment type="similarity">
    <text evidence="1">Belongs to the eukaryotic ribosomal protein eL34 family.</text>
</comment>
<reference evidence="5 6" key="1">
    <citation type="journal article" date="2017" name="Environ. Microbiol.">
        <title>Decay of the glycolytic pathway and adaptation to intranuclear parasitism within Enterocytozoonidae microsporidia.</title>
        <authorList>
            <person name="Wiredu Boakye D."/>
            <person name="Jaroenlak P."/>
            <person name="Prachumwat A."/>
            <person name="Williams T.A."/>
            <person name="Bateman K.S."/>
            <person name="Itsathitphaisarn O."/>
            <person name="Sritunyalucksana K."/>
            <person name="Paszkiewicz K.H."/>
            <person name="Moore K.A."/>
            <person name="Stentiford G.D."/>
            <person name="Williams B.A."/>
        </authorList>
    </citation>
    <scope>NUCLEOTIDE SEQUENCE [LARGE SCALE GENOMIC DNA]</scope>
    <source>
        <strain evidence="5 6">GB1</strain>
    </source>
</reference>
<keyword evidence="3" id="KW-0687">Ribonucleoprotein</keyword>
<dbReference type="PRINTS" id="PR01250">
    <property type="entry name" value="RIBOSOMALL34"/>
</dbReference>
<dbReference type="InterPro" id="IPR008195">
    <property type="entry name" value="Ribosomal_eL34"/>
</dbReference>
<accession>A0A1Y1S905</accession>
<evidence type="ECO:0000313" key="5">
    <source>
        <dbReference type="EMBL" id="ORD94953.1"/>
    </source>
</evidence>
<evidence type="ECO:0000256" key="1">
    <source>
        <dbReference type="ARBA" id="ARBA00009875"/>
    </source>
</evidence>
<sequence length="102" mass="11710">MKSVLIHRGNTYKTKSNRRVRKVTPSKKVVNVRVGKKGAMHRCHDCNQKITSIIQMRTAKFSRQKVSKRRVSRPLGATHCSKCVAKKITVDFFNNETRAVNK</sequence>
<evidence type="ECO:0000256" key="4">
    <source>
        <dbReference type="SAM" id="MobiDB-lite"/>
    </source>
</evidence>
<dbReference type="GO" id="GO:0006412">
    <property type="term" value="P:translation"/>
    <property type="evidence" value="ECO:0007669"/>
    <property type="project" value="InterPro"/>
</dbReference>
<dbReference type="Gene3D" id="6.20.340.10">
    <property type="match status" value="1"/>
</dbReference>